<dbReference type="AlphaFoldDB" id="A0A1M6VRX2"/>
<dbReference type="OrthoDB" id="9768177at2"/>
<organism evidence="13 14">
    <name type="scientific">Chitinophaga jiangningensis</name>
    <dbReference type="NCBI Taxonomy" id="1419482"/>
    <lineage>
        <taxon>Bacteria</taxon>
        <taxon>Pseudomonadati</taxon>
        <taxon>Bacteroidota</taxon>
        <taxon>Chitinophagia</taxon>
        <taxon>Chitinophagales</taxon>
        <taxon>Chitinophagaceae</taxon>
        <taxon>Chitinophaga</taxon>
    </lineage>
</organism>
<keyword evidence="6 8" id="KW-0472">Membrane</keyword>
<dbReference type="STRING" id="1419482.SAMN05444266_101340"/>
<evidence type="ECO:0000256" key="4">
    <source>
        <dbReference type="ARBA" id="ARBA00022692"/>
    </source>
</evidence>
<gene>
    <name evidence="13" type="ORF">SAMN05444266_101340</name>
</gene>
<feature type="signal peptide" evidence="10">
    <location>
        <begin position="1"/>
        <end position="20"/>
    </location>
</feature>
<dbReference type="PROSITE" id="PS52016">
    <property type="entry name" value="TONB_DEPENDENT_REC_3"/>
    <property type="match status" value="1"/>
</dbReference>
<keyword evidence="7 8" id="KW-0998">Cell outer membrane</keyword>
<dbReference type="Pfam" id="PF13715">
    <property type="entry name" value="CarbopepD_reg_2"/>
    <property type="match status" value="1"/>
</dbReference>
<evidence type="ECO:0000313" key="14">
    <source>
        <dbReference type="Proteomes" id="UP000184420"/>
    </source>
</evidence>
<comment type="similarity">
    <text evidence="8 9">Belongs to the TonB-dependent receptor family.</text>
</comment>
<dbReference type="GO" id="GO:0009279">
    <property type="term" value="C:cell outer membrane"/>
    <property type="evidence" value="ECO:0007669"/>
    <property type="project" value="UniProtKB-SubCell"/>
</dbReference>
<evidence type="ECO:0000256" key="6">
    <source>
        <dbReference type="ARBA" id="ARBA00023136"/>
    </source>
</evidence>
<dbReference type="Proteomes" id="UP000184420">
    <property type="component" value="Unassembled WGS sequence"/>
</dbReference>
<name>A0A1M6VRX2_9BACT</name>
<evidence type="ECO:0000256" key="8">
    <source>
        <dbReference type="PROSITE-ProRule" id="PRU01360"/>
    </source>
</evidence>
<dbReference type="InterPro" id="IPR039426">
    <property type="entry name" value="TonB-dep_rcpt-like"/>
</dbReference>
<evidence type="ECO:0000256" key="10">
    <source>
        <dbReference type="SAM" id="SignalP"/>
    </source>
</evidence>
<dbReference type="NCBIfam" id="TIGR04056">
    <property type="entry name" value="OMP_RagA_SusC"/>
    <property type="match status" value="1"/>
</dbReference>
<keyword evidence="4 8" id="KW-0812">Transmembrane</keyword>
<evidence type="ECO:0000256" key="3">
    <source>
        <dbReference type="ARBA" id="ARBA00022452"/>
    </source>
</evidence>
<dbReference type="Gene3D" id="2.170.130.10">
    <property type="entry name" value="TonB-dependent receptor, plug domain"/>
    <property type="match status" value="1"/>
</dbReference>
<evidence type="ECO:0000259" key="11">
    <source>
        <dbReference type="Pfam" id="PF00593"/>
    </source>
</evidence>
<feature type="domain" description="TonB-dependent receptor plug" evidence="12">
    <location>
        <begin position="116"/>
        <end position="233"/>
    </location>
</feature>
<dbReference type="Pfam" id="PF00593">
    <property type="entry name" value="TonB_dep_Rec_b-barrel"/>
    <property type="match status" value="1"/>
</dbReference>
<evidence type="ECO:0000256" key="9">
    <source>
        <dbReference type="RuleBase" id="RU003357"/>
    </source>
</evidence>
<dbReference type="InterPro" id="IPR000531">
    <property type="entry name" value="Beta-barrel_TonB"/>
</dbReference>
<dbReference type="EMBL" id="FRBL01000001">
    <property type="protein sequence ID" value="SHK84297.1"/>
    <property type="molecule type" value="Genomic_DNA"/>
</dbReference>
<dbReference type="InterPro" id="IPR023996">
    <property type="entry name" value="TonB-dep_OMP_SusC/RagA"/>
</dbReference>
<dbReference type="RefSeq" id="WP_073077390.1">
    <property type="nucleotide sequence ID" value="NZ_FRBL01000001.1"/>
</dbReference>
<evidence type="ECO:0000256" key="2">
    <source>
        <dbReference type="ARBA" id="ARBA00022448"/>
    </source>
</evidence>
<evidence type="ECO:0000256" key="1">
    <source>
        <dbReference type="ARBA" id="ARBA00004571"/>
    </source>
</evidence>
<evidence type="ECO:0000259" key="12">
    <source>
        <dbReference type="Pfam" id="PF07715"/>
    </source>
</evidence>
<keyword evidence="2 8" id="KW-0813">Transport</keyword>
<feature type="domain" description="TonB-dependent receptor-like beta-barrel" evidence="11">
    <location>
        <begin position="410"/>
        <end position="900"/>
    </location>
</feature>
<dbReference type="Gene3D" id="2.60.40.1120">
    <property type="entry name" value="Carboxypeptidase-like, regulatory domain"/>
    <property type="match status" value="1"/>
</dbReference>
<reference evidence="13 14" key="1">
    <citation type="submission" date="2016-11" db="EMBL/GenBank/DDBJ databases">
        <authorList>
            <person name="Jaros S."/>
            <person name="Januszkiewicz K."/>
            <person name="Wedrychowicz H."/>
        </authorList>
    </citation>
    <scope>NUCLEOTIDE SEQUENCE [LARGE SCALE GENOMIC DNA]</scope>
    <source>
        <strain evidence="13 14">DSM 27406</strain>
    </source>
</reference>
<protein>
    <submittedName>
        <fullName evidence="13">TonB-linked outer membrane protein, SusC/RagA family</fullName>
    </submittedName>
</protein>
<dbReference type="InterPro" id="IPR023997">
    <property type="entry name" value="TonB-dep_OMP_SusC/RagA_CS"/>
</dbReference>
<evidence type="ECO:0000313" key="13">
    <source>
        <dbReference type="EMBL" id="SHK84297.1"/>
    </source>
</evidence>
<keyword evidence="5 9" id="KW-0798">TonB box</keyword>
<accession>A0A1M6VRX2</accession>
<sequence>MRKHLLVVASMLLLAFSVMAQNQRTVSGRVTDETGGNLTGVTVSFPGGKTGTVTNTKGEFTLTIPTAVKQLRISFVGYETKLVPITGDNVGAITLGLDSKTISEVVIVGYGTQRRTEVTGNIASVRGGAVAEMPIQSFEAGLGGRATGVQITVPNGVVNNPPVFRIRGVNSLSLSAYPLIIIDGVPTFTGDQGATSAPLNPLASINPSDIASIDIAKDAAATAIYGSRAANGVVFITTKKGKLGKTRFNYDGWVGWSKPVRLPELLNAQQYIDIKNEGLKNANNPNRYKANTDANGNMVDVNWLDVVYRDKAFSQSHSFNASGATENTSYYFSGGYTNQEGILKRNAFGRKNLLFNLDQKVGKIFTVGTKLSYSNEQSLISGSSGSLEGEAFNSGGLARLAFLTSPTTSPYNNDGSYNVDGAQIGRQGNPALAVGIYNPQVLLDLDHSNTENNHIQANVYGELKPFDWLTLKTNYGIDYLLMNNDIYQNNQNGDGYASNGDIFNIYTQVKRWVWTNTADLNKSFGKNNFGLLLGLEQQHDDYQRYGLERQNQTDNMFNTIQGGWLSDFSTGLDRGENYLYSAFSRLNYNYDAKYFLSANLRQDQYSALSPGHKKGTFYGFSGGWEIAKEKFWSSGGISNVFSNFKIRASYGKVGNMAGLGNFDFMYLYHPQLYGGNPSMYFSQSGNSELGWEESKKTDVGINFGILKDRINFEVAYYHNNVDGLILRMSSPPSSGLPSTIPVNVGSLFNKGIEASVNATVIDHGSFSWTSNFNFSYNKNQITSLLDGVTEIPYTTSGLEQTSINKVGMPVGMIYVVRSAGVNPKNGRRMLINKDNKQVEYDPLAKAYYDMEGKPVSAVSVTSAVPYANTNPKFVGGFENTFKYKGFELNVMLTYQAGFSVYYGSNAGLRDQRYWNNSTDVLHRWQKEGDVTDFPKIYYGDNVSNGSSYAISANVFKGDFVKLRNVGLSYNIPSEVVKRAHLGGVRVYATAQNLAIWTKYPGPDPEVSSNGNSPSGQGIDRNTLANGRTVTVGVNVNF</sequence>
<dbReference type="InterPro" id="IPR036942">
    <property type="entry name" value="Beta-barrel_TonB_sf"/>
</dbReference>
<dbReference type="SUPFAM" id="SSF49464">
    <property type="entry name" value="Carboxypeptidase regulatory domain-like"/>
    <property type="match status" value="1"/>
</dbReference>
<keyword evidence="14" id="KW-1185">Reference proteome</keyword>
<dbReference type="NCBIfam" id="TIGR04057">
    <property type="entry name" value="SusC_RagA_signa"/>
    <property type="match status" value="1"/>
</dbReference>
<comment type="subcellular location">
    <subcellularLocation>
        <location evidence="1 8">Cell outer membrane</location>
        <topology evidence="1 8">Multi-pass membrane protein</topology>
    </subcellularLocation>
</comment>
<proteinExistence type="inferred from homology"/>
<evidence type="ECO:0000256" key="5">
    <source>
        <dbReference type="ARBA" id="ARBA00023077"/>
    </source>
</evidence>
<dbReference type="Pfam" id="PF07715">
    <property type="entry name" value="Plug"/>
    <property type="match status" value="1"/>
</dbReference>
<dbReference type="InterPro" id="IPR037066">
    <property type="entry name" value="Plug_dom_sf"/>
</dbReference>
<keyword evidence="3 8" id="KW-1134">Transmembrane beta strand</keyword>
<dbReference type="Gene3D" id="2.40.170.20">
    <property type="entry name" value="TonB-dependent receptor, beta-barrel domain"/>
    <property type="match status" value="1"/>
</dbReference>
<dbReference type="SUPFAM" id="SSF56935">
    <property type="entry name" value="Porins"/>
    <property type="match status" value="1"/>
</dbReference>
<evidence type="ECO:0000256" key="7">
    <source>
        <dbReference type="ARBA" id="ARBA00023237"/>
    </source>
</evidence>
<feature type="chain" id="PRO_5012771022" evidence="10">
    <location>
        <begin position="21"/>
        <end position="1037"/>
    </location>
</feature>
<dbReference type="InterPro" id="IPR008969">
    <property type="entry name" value="CarboxyPept-like_regulatory"/>
</dbReference>
<keyword evidence="10" id="KW-0732">Signal</keyword>
<dbReference type="InterPro" id="IPR012910">
    <property type="entry name" value="Plug_dom"/>
</dbReference>